<feature type="compositionally biased region" description="Polar residues" evidence="1">
    <location>
        <begin position="136"/>
        <end position="145"/>
    </location>
</feature>
<feature type="compositionally biased region" description="Gly residues" evidence="1">
    <location>
        <begin position="117"/>
        <end position="131"/>
    </location>
</feature>
<dbReference type="GeneID" id="92050336"/>
<dbReference type="Proteomes" id="UP001433268">
    <property type="component" value="Unassembled WGS sequence"/>
</dbReference>
<gene>
    <name evidence="2" type="ORF">PG997_012962</name>
</gene>
<reference evidence="2 3" key="1">
    <citation type="submission" date="2023-01" db="EMBL/GenBank/DDBJ databases">
        <title>Analysis of 21 Apiospora genomes using comparative genomics revels a genus with tremendous synthesis potential of carbohydrate active enzymes and secondary metabolites.</title>
        <authorList>
            <person name="Sorensen T."/>
        </authorList>
    </citation>
    <scope>NUCLEOTIDE SEQUENCE [LARGE SCALE GENOMIC DNA]</scope>
    <source>
        <strain evidence="2 3">CBS 114990</strain>
    </source>
</reference>
<feature type="region of interest" description="Disordered" evidence="1">
    <location>
        <begin position="117"/>
        <end position="145"/>
    </location>
</feature>
<protein>
    <submittedName>
        <fullName evidence="2">Uncharacterized protein</fullName>
    </submittedName>
</protein>
<sequence length="145" mass="14545">MSGNQGGGLLGGVVGGLDNVLTGGEGQGPGRSPRRCRQRRGQVSIPLMRIPDATSHEFDATLYTSKVLTFLSSHSTTQGLGSGLNQTTAGLGNAVGQTTDGVGKTVGGVTDTVGNTVGGITGGERPGGQAGGQQQEKSNFNKYGI</sequence>
<accession>A0ABR1V7H3</accession>
<keyword evidence="3" id="KW-1185">Reference proteome</keyword>
<evidence type="ECO:0000313" key="2">
    <source>
        <dbReference type="EMBL" id="KAK8066215.1"/>
    </source>
</evidence>
<name>A0ABR1V7H3_9PEZI</name>
<dbReference type="EMBL" id="JAQQWN010000009">
    <property type="protein sequence ID" value="KAK8066215.1"/>
    <property type="molecule type" value="Genomic_DNA"/>
</dbReference>
<dbReference type="RefSeq" id="XP_066662968.1">
    <property type="nucleotide sequence ID" value="XM_066817276.1"/>
</dbReference>
<evidence type="ECO:0000313" key="3">
    <source>
        <dbReference type="Proteomes" id="UP001433268"/>
    </source>
</evidence>
<evidence type="ECO:0000256" key="1">
    <source>
        <dbReference type="SAM" id="MobiDB-lite"/>
    </source>
</evidence>
<feature type="region of interest" description="Disordered" evidence="1">
    <location>
        <begin position="20"/>
        <end position="44"/>
    </location>
</feature>
<organism evidence="2 3">
    <name type="scientific">Apiospora hydei</name>
    <dbReference type="NCBI Taxonomy" id="1337664"/>
    <lineage>
        <taxon>Eukaryota</taxon>
        <taxon>Fungi</taxon>
        <taxon>Dikarya</taxon>
        <taxon>Ascomycota</taxon>
        <taxon>Pezizomycotina</taxon>
        <taxon>Sordariomycetes</taxon>
        <taxon>Xylariomycetidae</taxon>
        <taxon>Amphisphaeriales</taxon>
        <taxon>Apiosporaceae</taxon>
        <taxon>Apiospora</taxon>
    </lineage>
</organism>
<proteinExistence type="predicted"/>
<comment type="caution">
    <text evidence="2">The sequence shown here is derived from an EMBL/GenBank/DDBJ whole genome shotgun (WGS) entry which is preliminary data.</text>
</comment>